<feature type="region of interest" description="Disordered" evidence="2">
    <location>
        <begin position="71"/>
        <end position="106"/>
    </location>
</feature>
<gene>
    <name evidence="5" type="ORF">BRAN1462_LOCUS52865</name>
</gene>
<evidence type="ECO:0008006" key="6">
    <source>
        <dbReference type="Google" id="ProtNLM"/>
    </source>
</evidence>
<dbReference type="SMART" id="SM00357">
    <property type="entry name" value="CSP"/>
    <property type="match status" value="1"/>
</dbReference>
<name>A0A7S2VJP9_9DINO</name>
<dbReference type="AlphaFoldDB" id="A0A7S2VJP9"/>
<dbReference type="PANTHER" id="PTHR46565">
    <property type="entry name" value="COLD SHOCK DOMAIN PROTEIN 2"/>
    <property type="match status" value="1"/>
</dbReference>
<dbReference type="SMART" id="SM00360">
    <property type="entry name" value="RRM"/>
    <property type="match status" value="1"/>
</dbReference>
<dbReference type="SUPFAM" id="SSF50249">
    <property type="entry name" value="Nucleic acid-binding proteins"/>
    <property type="match status" value="1"/>
</dbReference>
<feature type="domain" description="CSD" evidence="4">
    <location>
        <begin position="113"/>
        <end position="183"/>
    </location>
</feature>
<dbReference type="PROSITE" id="PS50102">
    <property type="entry name" value="RRM"/>
    <property type="match status" value="1"/>
</dbReference>
<organism evidence="5">
    <name type="scientific">Zooxanthella nutricula</name>
    <dbReference type="NCBI Taxonomy" id="1333877"/>
    <lineage>
        <taxon>Eukaryota</taxon>
        <taxon>Sar</taxon>
        <taxon>Alveolata</taxon>
        <taxon>Dinophyceae</taxon>
        <taxon>Peridiniales</taxon>
        <taxon>Peridiniales incertae sedis</taxon>
        <taxon>Zooxanthella</taxon>
    </lineage>
</organism>
<protein>
    <recommendedName>
        <fullName evidence="6">RRM domain-containing protein</fullName>
    </recommendedName>
</protein>
<dbReference type="InterPro" id="IPR011129">
    <property type="entry name" value="CSD"/>
</dbReference>
<keyword evidence="1" id="KW-0694">RNA-binding</keyword>
<dbReference type="Gene3D" id="2.40.50.140">
    <property type="entry name" value="Nucleic acid-binding proteins"/>
    <property type="match status" value="1"/>
</dbReference>
<dbReference type="InterPro" id="IPR012340">
    <property type="entry name" value="NA-bd_OB-fold"/>
</dbReference>
<dbReference type="SUPFAM" id="SSF54928">
    <property type="entry name" value="RNA-binding domain, RBD"/>
    <property type="match status" value="1"/>
</dbReference>
<dbReference type="InterPro" id="IPR002059">
    <property type="entry name" value="CSP_DNA-bd"/>
</dbReference>
<proteinExistence type="predicted"/>
<dbReference type="InterPro" id="IPR000504">
    <property type="entry name" value="RRM_dom"/>
</dbReference>
<dbReference type="EMBL" id="HBGW01083359">
    <property type="protein sequence ID" value="CAD9635043.1"/>
    <property type="molecule type" value="Transcribed_RNA"/>
</dbReference>
<dbReference type="Pfam" id="PF00076">
    <property type="entry name" value="RRM_1"/>
    <property type="match status" value="1"/>
</dbReference>
<evidence type="ECO:0000259" key="4">
    <source>
        <dbReference type="PROSITE" id="PS51857"/>
    </source>
</evidence>
<feature type="domain" description="RRM" evidence="3">
    <location>
        <begin position="1"/>
        <end position="74"/>
    </location>
</feature>
<evidence type="ECO:0000313" key="5">
    <source>
        <dbReference type="EMBL" id="CAD9635043.1"/>
    </source>
</evidence>
<reference evidence="5" key="1">
    <citation type="submission" date="2021-01" db="EMBL/GenBank/DDBJ databases">
        <authorList>
            <person name="Corre E."/>
            <person name="Pelletier E."/>
            <person name="Niang G."/>
            <person name="Scheremetjew M."/>
            <person name="Finn R."/>
            <person name="Kale V."/>
            <person name="Holt S."/>
            <person name="Cochrane G."/>
            <person name="Meng A."/>
            <person name="Brown T."/>
            <person name="Cohen L."/>
        </authorList>
    </citation>
    <scope>NUCLEOTIDE SEQUENCE</scope>
    <source>
        <strain evidence="5">RCC3387</strain>
    </source>
</reference>
<dbReference type="InterPro" id="IPR035979">
    <property type="entry name" value="RBD_domain_sf"/>
</dbReference>
<evidence type="ECO:0000256" key="2">
    <source>
        <dbReference type="SAM" id="MobiDB-lite"/>
    </source>
</evidence>
<dbReference type="PROSITE" id="PS51857">
    <property type="entry name" value="CSD_2"/>
    <property type="match status" value="1"/>
</dbReference>
<dbReference type="InterPro" id="IPR012677">
    <property type="entry name" value="Nucleotide-bd_a/b_plait_sf"/>
</dbReference>
<dbReference type="GO" id="GO:0003723">
    <property type="term" value="F:RNA binding"/>
    <property type="evidence" value="ECO:0007669"/>
    <property type="project" value="UniProtKB-UniRule"/>
</dbReference>
<evidence type="ECO:0000259" key="3">
    <source>
        <dbReference type="PROSITE" id="PS50102"/>
    </source>
</evidence>
<dbReference type="CDD" id="cd00590">
    <property type="entry name" value="RRM_SF"/>
    <property type="match status" value="1"/>
</dbReference>
<sequence length="184" mass="19746">MAVFVNGFDFDTSESAIEDHFSGIGEVRRVELVGRGAAVVRFDDMALARKAVDELNESVIQGNRRFVNVKIDGEKGSKGGSRGDKGYGKDSGRKGDKGGGRRFEDRTTYSGELQQGTVAKFLTDRGFGYISPDSGDGDVFVHFSAIQGNGFRELEEGQRVSFGVEPDPKGKGKGSVRAVAVSIV</sequence>
<dbReference type="Gene3D" id="3.30.70.330">
    <property type="match status" value="1"/>
</dbReference>
<accession>A0A7S2VJP9</accession>
<dbReference type="PANTHER" id="PTHR46565:SF20">
    <property type="entry name" value="COLD SHOCK DOMAIN-CONTAINING PROTEIN 4"/>
    <property type="match status" value="1"/>
</dbReference>
<evidence type="ECO:0000256" key="1">
    <source>
        <dbReference type="PROSITE-ProRule" id="PRU00176"/>
    </source>
</evidence>
<dbReference type="Pfam" id="PF00313">
    <property type="entry name" value="CSD"/>
    <property type="match status" value="1"/>
</dbReference>
<dbReference type="CDD" id="cd04458">
    <property type="entry name" value="CSP_CDS"/>
    <property type="match status" value="1"/>
</dbReference>
<dbReference type="PRINTS" id="PR00050">
    <property type="entry name" value="COLDSHOCK"/>
</dbReference>